<dbReference type="InParanoid" id="A8PF11"/>
<comment type="caution">
    <text evidence="2">The sequence shown here is derived from an EMBL/GenBank/DDBJ whole genome shotgun (WGS) entry which is preliminary data.</text>
</comment>
<evidence type="ECO:0000313" key="3">
    <source>
        <dbReference type="Proteomes" id="UP000001861"/>
    </source>
</evidence>
<dbReference type="KEGG" id="cci:CC1G_03124"/>
<feature type="region of interest" description="Disordered" evidence="1">
    <location>
        <begin position="263"/>
        <end position="315"/>
    </location>
</feature>
<reference evidence="2 3" key="1">
    <citation type="journal article" date="2010" name="Proc. Natl. Acad. Sci. U.S.A.">
        <title>Insights into evolution of multicellular fungi from the assembled chromosomes of the mushroom Coprinopsis cinerea (Coprinus cinereus).</title>
        <authorList>
            <person name="Stajich J.E."/>
            <person name="Wilke S.K."/>
            <person name="Ahren D."/>
            <person name="Au C.H."/>
            <person name="Birren B.W."/>
            <person name="Borodovsky M."/>
            <person name="Burns C."/>
            <person name="Canback B."/>
            <person name="Casselton L.A."/>
            <person name="Cheng C.K."/>
            <person name="Deng J."/>
            <person name="Dietrich F.S."/>
            <person name="Fargo D.C."/>
            <person name="Farman M.L."/>
            <person name="Gathman A.C."/>
            <person name="Goldberg J."/>
            <person name="Guigo R."/>
            <person name="Hoegger P.J."/>
            <person name="Hooker J.B."/>
            <person name="Huggins A."/>
            <person name="James T.Y."/>
            <person name="Kamada T."/>
            <person name="Kilaru S."/>
            <person name="Kodira C."/>
            <person name="Kues U."/>
            <person name="Kupfer D."/>
            <person name="Kwan H.S."/>
            <person name="Lomsadze A."/>
            <person name="Li W."/>
            <person name="Lilly W.W."/>
            <person name="Ma L.J."/>
            <person name="Mackey A.J."/>
            <person name="Manning G."/>
            <person name="Martin F."/>
            <person name="Muraguchi H."/>
            <person name="Natvig D.O."/>
            <person name="Palmerini H."/>
            <person name="Ramesh M.A."/>
            <person name="Rehmeyer C.J."/>
            <person name="Roe B.A."/>
            <person name="Shenoy N."/>
            <person name="Stanke M."/>
            <person name="Ter-Hovhannisyan V."/>
            <person name="Tunlid A."/>
            <person name="Velagapudi R."/>
            <person name="Vision T.J."/>
            <person name="Zeng Q."/>
            <person name="Zolan M.E."/>
            <person name="Pukkila P.J."/>
        </authorList>
    </citation>
    <scope>NUCLEOTIDE SEQUENCE [LARGE SCALE GENOMIC DNA]</scope>
    <source>
        <strain evidence="3">Okayama-7 / 130 / ATCC MYA-4618 / FGSC 9003</strain>
    </source>
</reference>
<dbReference type="AlphaFoldDB" id="A8PF11"/>
<proteinExistence type="predicted"/>
<feature type="region of interest" description="Disordered" evidence="1">
    <location>
        <begin position="132"/>
        <end position="176"/>
    </location>
</feature>
<accession>A8PF11</accession>
<gene>
    <name evidence="2" type="ORF">CC1G_03124</name>
</gene>
<keyword evidence="3" id="KW-1185">Reference proteome</keyword>
<organism evidence="2 3">
    <name type="scientific">Coprinopsis cinerea (strain Okayama-7 / 130 / ATCC MYA-4618 / FGSC 9003)</name>
    <name type="common">Inky cap fungus</name>
    <name type="synonym">Hormographiella aspergillata</name>
    <dbReference type="NCBI Taxonomy" id="240176"/>
    <lineage>
        <taxon>Eukaryota</taxon>
        <taxon>Fungi</taxon>
        <taxon>Dikarya</taxon>
        <taxon>Basidiomycota</taxon>
        <taxon>Agaricomycotina</taxon>
        <taxon>Agaricomycetes</taxon>
        <taxon>Agaricomycetidae</taxon>
        <taxon>Agaricales</taxon>
        <taxon>Agaricineae</taxon>
        <taxon>Psathyrellaceae</taxon>
        <taxon>Coprinopsis</taxon>
    </lineage>
</organism>
<dbReference type="Proteomes" id="UP000001861">
    <property type="component" value="Unassembled WGS sequence"/>
</dbReference>
<dbReference type="GeneID" id="6017550"/>
<dbReference type="OrthoDB" id="2984821at2759"/>
<feature type="compositionally biased region" description="Polar residues" evidence="1">
    <location>
        <begin position="297"/>
        <end position="315"/>
    </location>
</feature>
<name>A8PF11_COPC7</name>
<protein>
    <submittedName>
        <fullName evidence="2">Uncharacterized protein</fullName>
    </submittedName>
</protein>
<dbReference type="VEuPathDB" id="FungiDB:CC1G_03124"/>
<evidence type="ECO:0000256" key="1">
    <source>
        <dbReference type="SAM" id="MobiDB-lite"/>
    </source>
</evidence>
<feature type="compositionally biased region" description="Basic and acidic residues" evidence="1">
    <location>
        <begin position="166"/>
        <end position="176"/>
    </location>
</feature>
<evidence type="ECO:0000313" key="2">
    <source>
        <dbReference type="EMBL" id="EAU80948.1"/>
    </source>
</evidence>
<sequence>MPSNIELAIADALALSSKTQSCSPTPSIAHVISAYIRVAGFADLHPHLDCTSPADAIASSSSSALSDAAVLSAFERALEKHASPLCKAGSEAAKLVARVRRDYWRCVLLASGSQDDELTQLLLESQTREAAAYASVSSPPSPSPQSKSKKAKTPKRGTANVDVDVTDSKDSEDDKYISTPTKAKTKVGLFCPTTSGLESLVGRKNGFPERSQIYLKGQGWKTLYPCPCCGSMVRAREVLRVLDMEAGDEDVEMADATADSSMIISPEPKKRKSSMAKGGRKKTKQVKRGKQVAVKDASSQVSFDPYGPSTSKASM</sequence>
<feature type="compositionally biased region" description="Basic residues" evidence="1">
    <location>
        <begin position="269"/>
        <end position="290"/>
    </location>
</feature>
<dbReference type="EMBL" id="AACS02000008">
    <property type="protein sequence ID" value="EAU80948.1"/>
    <property type="molecule type" value="Genomic_DNA"/>
</dbReference>
<dbReference type="RefSeq" id="XP_001840895.1">
    <property type="nucleotide sequence ID" value="XM_001840843.1"/>
</dbReference>